<dbReference type="Pfam" id="PF13518">
    <property type="entry name" value="HTH_28"/>
    <property type="match status" value="1"/>
</dbReference>
<evidence type="ECO:0000256" key="2">
    <source>
        <dbReference type="SAM" id="Coils"/>
    </source>
</evidence>
<dbReference type="Proteomes" id="UP000324870">
    <property type="component" value="Unassembled WGS sequence"/>
</dbReference>
<comment type="similarity">
    <text evidence="1">Belongs to the IS150/IS1296 orfA family.</text>
</comment>
<keyword evidence="5" id="KW-1185">Reference proteome</keyword>
<evidence type="ECO:0000313" key="5">
    <source>
        <dbReference type="Proteomes" id="UP000324870"/>
    </source>
</evidence>
<reference evidence="4 5" key="1">
    <citation type="journal article" date="2019" name="Nat. Med.">
        <title>A library of human gut bacterial isolates paired with longitudinal multiomics data enables mechanistic microbiome research.</title>
        <authorList>
            <person name="Poyet M."/>
            <person name="Groussin M."/>
            <person name="Gibbons S.M."/>
            <person name="Avila-Pacheco J."/>
            <person name="Jiang X."/>
            <person name="Kearney S.M."/>
            <person name="Perrotta A.R."/>
            <person name="Berdy B."/>
            <person name="Zhao S."/>
            <person name="Lieberman T.D."/>
            <person name="Swanson P.K."/>
            <person name="Smith M."/>
            <person name="Roesemann S."/>
            <person name="Alexander J.E."/>
            <person name="Rich S.A."/>
            <person name="Livny J."/>
            <person name="Vlamakis H."/>
            <person name="Clish C."/>
            <person name="Bullock K."/>
            <person name="Deik A."/>
            <person name="Scott J."/>
            <person name="Pierce K.A."/>
            <person name="Xavier R.J."/>
            <person name="Alm E.J."/>
        </authorList>
    </citation>
    <scope>NUCLEOTIDE SEQUENCE [LARGE SCALE GENOMIC DNA]</scope>
    <source>
        <strain evidence="4 5">BIOML-A1</strain>
    </source>
</reference>
<comment type="caution">
    <text evidence="4">The sequence shown here is derived from an EMBL/GenBank/DDBJ whole genome shotgun (WGS) entry which is preliminary data.</text>
</comment>
<name>A0ABQ6S3M1_9BACT</name>
<dbReference type="InterPro" id="IPR052057">
    <property type="entry name" value="IS150/IS1296_orfA-like"/>
</dbReference>
<evidence type="ECO:0000259" key="3">
    <source>
        <dbReference type="Pfam" id="PF13518"/>
    </source>
</evidence>
<feature type="coiled-coil region" evidence="2">
    <location>
        <begin position="156"/>
        <end position="193"/>
    </location>
</feature>
<dbReference type="EMBL" id="VVND01000009">
    <property type="protein sequence ID" value="KAA3159440.1"/>
    <property type="molecule type" value="Genomic_DNA"/>
</dbReference>
<dbReference type="PANTHER" id="PTHR33795:SF1">
    <property type="entry name" value="INSERTION ELEMENT IS150 PROTEIN INSJ"/>
    <property type="match status" value="1"/>
</dbReference>
<proteinExistence type="inferred from homology"/>
<dbReference type="InterPro" id="IPR055247">
    <property type="entry name" value="InsJ-like_HTH"/>
</dbReference>
<accession>A0ABQ6S3M1</accession>
<protein>
    <submittedName>
        <fullName evidence="4">Helix-turn-helix domain-containing protein</fullName>
    </submittedName>
</protein>
<evidence type="ECO:0000256" key="1">
    <source>
        <dbReference type="ARBA" id="ARBA00038232"/>
    </source>
</evidence>
<dbReference type="Pfam" id="PF13551">
    <property type="entry name" value="HTH_29"/>
    <property type="match status" value="1"/>
</dbReference>
<keyword evidence="2" id="KW-0175">Coiled coil</keyword>
<dbReference type="Gene3D" id="1.10.10.10">
    <property type="entry name" value="Winged helix-like DNA-binding domain superfamily/Winged helix DNA-binding domain"/>
    <property type="match status" value="1"/>
</dbReference>
<sequence>MSRFHNRNFELLEPYDAKVSRTVLRGEGSSNAPDLLDTLEQKRTAIALYNQGHGSTVISSRQLDVTERIIRRWIRRYREVGLSGLSYKIRDGPFKESIVREIREKYVPFEEISARYAISEASVRRWVKAVQTEGYAILYKPSKRGRPPKIMGRPKKKGTQTELEKLQEELEYLRAENALLKKEKALVEEKESRLRSIGQKPSKN</sequence>
<feature type="domain" description="Insertion element IS150 protein InsJ-like helix-turn-helix" evidence="3">
    <location>
        <begin position="94"/>
        <end position="146"/>
    </location>
</feature>
<dbReference type="PANTHER" id="PTHR33795">
    <property type="entry name" value="INSERTION ELEMENT IS150 PROTEIN INSJ"/>
    <property type="match status" value="1"/>
</dbReference>
<evidence type="ECO:0000313" key="4">
    <source>
        <dbReference type="EMBL" id="KAA3159440.1"/>
    </source>
</evidence>
<dbReference type="InterPro" id="IPR036388">
    <property type="entry name" value="WH-like_DNA-bd_sf"/>
</dbReference>
<dbReference type="RefSeq" id="WP_130062970.1">
    <property type="nucleotide sequence ID" value="NZ_DBFNGO010000090.1"/>
</dbReference>
<dbReference type="SUPFAM" id="SSF46689">
    <property type="entry name" value="Homeodomain-like"/>
    <property type="match status" value="2"/>
</dbReference>
<dbReference type="InterPro" id="IPR009057">
    <property type="entry name" value="Homeodomain-like_sf"/>
</dbReference>
<organism evidence="4 5">
    <name type="scientific">Alistipes finegoldii</name>
    <dbReference type="NCBI Taxonomy" id="214856"/>
    <lineage>
        <taxon>Bacteria</taxon>
        <taxon>Pseudomonadati</taxon>
        <taxon>Bacteroidota</taxon>
        <taxon>Bacteroidia</taxon>
        <taxon>Bacteroidales</taxon>
        <taxon>Rikenellaceae</taxon>
        <taxon>Alistipes</taxon>
    </lineage>
</organism>
<gene>
    <name evidence="4" type="ORF">F2A26_07260</name>
</gene>